<evidence type="ECO:0000313" key="6">
    <source>
        <dbReference type="EMBL" id="TDT17202.1"/>
    </source>
</evidence>
<dbReference type="Gene3D" id="3.90.550.10">
    <property type="entry name" value="Spore Coat Polysaccharide Biosynthesis Protein SpsA, Chain A"/>
    <property type="match status" value="1"/>
</dbReference>
<dbReference type="InterPro" id="IPR029044">
    <property type="entry name" value="Nucleotide-diphossugar_trans"/>
</dbReference>
<dbReference type="Pfam" id="PF01704">
    <property type="entry name" value="UDPGP"/>
    <property type="match status" value="1"/>
</dbReference>
<evidence type="ECO:0000256" key="1">
    <source>
        <dbReference type="ARBA" id="ARBA00010401"/>
    </source>
</evidence>
<dbReference type="SUPFAM" id="SSF53448">
    <property type="entry name" value="Nucleotide-diphospho-sugar transferases"/>
    <property type="match status" value="1"/>
</dbReference>
<comment type="caution">
    <text evidence="6">The sequence shown here is derived from an EMBL/GenBank/DDBJ whole genome shotgun (WGS) entry which is preliminary data.</text>
</comment>
<dbReference type="PIRSF" id="PIRSF000806">
    <property type="entry name" value="UDPGP"/>
    <property type="match status" value="1"/>
</dbReference>
<evidence type="ECO:0000256" key="2">
    <source>
        <dbReference type="ARBA" id="ARBA00022679"/>
    </source>
</evidence>
<dbReference type="RefSeq" id="WP_208294079.1">
    <property type="nucleotide sequence ID" value="NZ_SOAU01000001.1"/>
</dbReference>
<dbReference type="InterPro" id="IPR002618">
    <property type="entry name" value="UDPGP_fam"/>
</dbReference>
<dbReference type="AlphaFoldDB" id="A0A4R7I0Y4"/>
<evidence type="ECO:0000256" key="5">
    <source>
        <dbReference type="PIRSR" id="PIRSR000806-2"/>
    </source>
</evidence>
<feature type="binding site" evidence="5">
    <location>
        <position position="149"/>
    </location>
    <ligand>
        <name>UTP</name>
        <dbReference type="ChEBI" id="CHEBI:46398"/>
    </ligand>
</feature>
<dbReference type="Proteomes" id="UP000294558">
    <property type="component" value="Unassembled WGS sequence"/>
</dbReference>
<name>A0A4R7I0Y4_9ACTN</name>
<feature type="binding site" evidence="5">
    <location>
        <position position="84"/>
    </location>
    <ligand>
        <name>UTP</name>
        <dbReference type="ChEBI" id="CHEBI:46398"/>
    </ligand>
</feature>
<keyword evidence="2 6" id="KW-0808">Transferase</keyword>
<dbReference type="GO" id="GO:0006011">
    <property type="term" value="P:UDP-alpha-D-glucose metabolic process"/>
    <property type="evidence" value="ECO:0007669"/>
    <property type="project" value="InterPro"/>
</dbReference>
<evidence type="ECO:0000313" key="7">
    <source>
        <dbReference type="Proteomes" id="UP000294558"/>
    </source>
</evidence>
<accession>A0A4R7I0Y4</accession>
<feature type="binding site" evidence="5">
    <location>
        <position position="177"/>
    </location>
    <ligand>
        <name>UTP</name>
        <dbReference type="ChEBI" id="CHEBI:46398"/>
    </ligand>
</feature>
<organism evidence="6 7">
    <name type="scientific">Ilumatobacter fluminis</name>
    <dbReference type="NCBI Taxonomy" id="467091"/>
    <lineage>
        <taxon>Bacteria</taxon>
        <taxon>Bacillati</taxon>
        <taxon>Actinomycetota</taxon>
        <taxon>Acidimicrobiia</taxon>
        <taxon>Acidimicrobiales</taxon>
        <taxon>Ilumatobacteraceae</taxon>
        <taxon>Ilumatobacter</taxon>
    </lineage>
</organism>
<feature type="binding site" evidence="5">
    <location>
        <position position="352"/>
    </location>
    <ligand>
        <name>UTP</name>
        <dbReference type="ChEBI" id="CHEBI:46398"/>
    </ligand>
</feature>
<dbReference type="EMBL" id="SOAU01000001">
    <property type="protein sequence ID" value="TDT17202.1"/>
    <property type="molecule type" value="Genomic_DNA"/>
</dbReference>
<evidence type="ECO:0000256" key="4">
    <source>
        <dbReference type="PIRSR" id="PIRSR000806-1"/>
    </source>
</evidence>
<protein>
    <submittedName>
        <fullName evidence="6">UTP--glucose-1-phosphate uridylyltransferase</fullName>
    </submittedName>
</protein>
<feature type="binding site" evidence="5">
    <location>
        <position position="208"/>
    </location>
    <ligand>
        <name>UTP</name>
        <dbReference type="ChEBI" id="CHEBI:46398"/>
    </ligand>
</feature>
<dbReference type="Gene3D" id="2.160.10.10">
    <property type="entry name" value="Hexapeptide repeat proteins"/>
    <property type="match status" value="1"/>
</dbReference>
<reference evidence="6 7" key="1">
    <citation type="submission" date="2019-03" db="EMBL/GenBank/DDBJ databases">
        <title>Sequencing the genomes of 1000 actinobacteria strains.</title>
        <authorList>
            <person name="Klenk H.-P."/>
        </authorList>
    </citation>
    <scope>NUCLEOTIDE SEQUENCE [LARGE SCALE GENOMIC DNA]</scope>
    <source>
        <strain evidence="6 7">DSM 18936</strain>
    </source>
</reference>
<sequence length="447" mass="48228">MTAETDPRAVMERAGIAETAISVFERQLADVRAGAGGLLRDADIDPYHAPSLDGAPADTSALRGTAMIRLNGGLGTSMGMEQAKSLLGVRDGLSFLDIIVRQVQTLRSTTGARLPLSFLHSFRTSADSLAALAHYPDLAVDDLPIELMQHRVPKLLADELVPVSWPDDHELEWCPPGHGDLYTVLHATGFLDQLAEQGFERVFVANSDNLGAVPDPGVAAWFADSGAPFAIEAVRRTPSDRKGGHFAIRKSDGRLILRETAQTPPDEQGDIDRHPYTSTNNLWFDVAATRRLLDENDGDLGLPVIINRKTVDPTDKQSPSVIQLETAMGAAVEVFEGATTVEVGRDRFIPVKTTDDLLVVRSDCYRLTDDFRLVQVPDEIPFVELAPCYKLIDDFDQRFPAGAPSLAEATSLVVRGDWTFGADVRVVGDAELGPDGGTVPDGAVLGA</sequence>
<keyword evidence="7" id="KW-1185">Reference proteome</keyword>
<keyword evidence="3 6" id="KW-0548">Nucleotidyltransferase</keyword>
<gene>
    <name evidence="6" type="ORF">BDK89_2810</name>
</gene>
<comment type="similarity">
    <text evidence="1">Belongs to the UDPGP type 1 family.</text>
</comment>
<dbReference type="InterPro" id="IPR016267">
    <property type="entry name" value="UDPGP_trans"/>
</dbReference>
<feature type="binding site" evidence="4">
    <location>
        <position position="178"/>
    </location>
    <ligand>
        <name>substrate</name>
    </ligand>
</feature>
<evidence type="ECO:0000256" key="3">
    <source>
        <dbReference type="ARBA" id="ARBA00022695"/>
    </source>
</evidence>
<dbReference type="GO" id="GO:0003983">
    <property type="term" value="F:UTP:glucose-1-phosphate uridylyltransferase activity"/>
    <property type="evidence" value="ECO:0007669"/>
    <property type="project" value="InterPro"/>
</dbReference>
<dbReference type="PANTHER" id="PTHR43511">
    <property type="match status" value="1"/>
</dbReference>
<proteinExistence type="inferred from homology"/>